<comment type="similarity">
    <text evidence="2 11">Belongs to the diacylglycerol acyltransferase family.</text>
</comment>
<keyword evidence="5 11" id="KW-0812">Transmembrane</keyword>
<evidence type="ECO:0000256" key="6">
    <source>
        <dbReference type="ARBA" id="ARBA00022824"/>
    </source>
</evidence>
<evidence type="ECO:0000256" key="1">
    <source>
        <dbReference type="ARBA" id="ARBA00004477"/>
    </source>
</evidence>
<keyword evidence="10" id="KW-0012">Acyltransferase</keyword>
<accession>A0A8B7Z1A7</accession>
<protein>
    <recommendedName>
        <fullName evidence="11">Acyltransferase</fullName>
        <ecNumber evidence="11">2.3.1.-</ecNumber>
    </recommendedName>
</protein>
<dbReference type="GO" id="GO:0004144">
    <property type="term" value="F:diacylglycerol O-acyltransferase activity"/>
    <property type="evidence" value="ECO:0007669"/>
    <property type="project" value="TreeGrafter"/>
</dbReference>
<evidence type="ECO:0000313" key="13">
    <source>
        <dbReference type="RefSeq" id="XP_022098752.1"/>
    </source>
</evidence>
<dbReference type="CDD" id="cd07987">
    <property type="entry name" value="LPLAT_MGAT-like"/>
    <property type="match status" value="1"/>
</dbReference>
<evidence type="ECO:0000313" key="14">
    <source>
        <dbReference type="RefSeq" id="XP_022098753.1"/>
    </source>
</evidence>
<dbReference type="GO" id="GO:0005789">
    <property type="term" value="C:endoplasmic reticulum membrane"/>
    <property type="evidence" value="ECO:0007669"/>
    <property type="project" value="UniProtKB-SubCell"/>
</dbReference>
<sequence length="343" mass="39222">MALKLAPLNIPLHRRLETLAVIQWWFSFLFLGLTSSLIFGYLFFFTSYYWVTLLAICWIIYDRKTPRRGGRRSDWLRRWRMWVYMKNFFPIELIKMGELDPSKNYLLGFHPHGIMGLGAFVNFCTEATGFSETFPSITPYLLTLTGWFNFPLTRDYLMMSVCPFTSLGLCEVSKESIDYILGKSGTGNAVVIIVGGATESLEAHPHNHVVFLAKRKGFIKKAVEHGACLVPVYSFGETDIFEQVANPEGSLLRKIQTRLTKTIGFAPPVFHGRGIFNYSIGLLPFRRPIHTVVGKPIAVEKSPVPTQEEIDQVHQKYIDALRELFEENKTKYGVESHEKLIII</sequence>
<dbReference type="GO" id="GO:0019432">
    <property type="term" value="P:triglyceride biosynthetic process"/>
    <property type="evidence" value="ECO:0007669"/>
    <property type="project" value="TreeGrafter"/>
</dbReference>
<keyword evidence="8" id="KW-0443">Lipid metabolism</keyword>
<evidence type="ECO:0000256" key="7">
    <source>
        <dbReference type="ARBA" id="ARBA00022989"/>
    </source>
</evidence>
<dbReference type="Proteomes" id="UP000694845">
    <property type="component" value="Unplaced"/>
</dbReference>
<keyword evidence="7 11" id="KW-1133">Transmembrane helix</keyword>
<keyword evidence="9 11" id="KW-0472">Membrane</keyword>
<keyword evidence="3" id="KW-0444">Lipid biosynthesis</keyword>
<evidence type="ECO:0000313" key="12">
    <source>
        <dbReference type="Proteomes" id="UP000694845"/>
    </source>
</evidence>
<keyword evidence="6 11" id="KW-0256">Endoplasmic reticulum</keyword>
<dbReference type="KEGG" id="aplc:110983640"/>
<dbReference type="InterPro" id="IPR007130">
    <property type="entry name" value="DAGAT"/>
</dbReference>
<dbReference type="GeneID" id="110983640"/>
<evidence type="ECO:0000256" key="10">
    <source>
        <dbReference type="ARBA" id="ARBA00023315"/>
    </source>
</evidence>
<evidence type="ECO:0000256" key="9">
    <source>
        <dbReference type="ARBA" id="ARBA00023136"/>
    </source>
</evidence>
<reference evidence="13 14" key="1">
    <citation type="submission" date="2025-04" db="UniProtKB">
        <authorList>
            <consortium name="RefSeq"/>
        </authorList>
    </citation>
    <scope>IDENTIFICATION</scope>
</reference>
<evidence type="ECO:0000256" key="8">
    <source>
        <dbReference type="ARBA" id="ARBA00023098"/>
    </source>
</evidence>
<dbReference type="PANTHER" id="PTHR12317">
    <property type="entry name" value="DIACYLGLYCEROL O-ACYLTRANSFERASE"/>
    <property type="match status" value="1"/>
</dbReference>
<dbReference type="PANTHER" id="PTHR12317:SF79">
    <property type="entry name" value="ACYLTRANSFERASE"/>
    <property type="match status" value="1"/>
</dbReference>
<evidence type="ECO:0000256" key="2">
    <source>
        <dbReference type="ARBA" id="ARBA00005420"/>
    </source>
</evidence>
<dbReference type="EC" id="2.3.1.-" evidence="11"/>
<dbReference type="OrthoDB" id="264532at2759"/>
<name>A0A8B7Z1A7_ACAPL</name>
<dbReference type="RefSeq" id="XP_022098753.1">
    <property type="nucleotide sequence ID" value="XM_022243061.1"/>
</dbReference>
<evidence type="ECO:0000256" key="5">
    <source>
        <dbReference type="ARBA" id="ARBA00022692"/>
    </source>
</evidence>
<keyword evidence="12" id="KW-1185">Reference proteome</keyword>
<feature type="transmembrane region" description="Helical" evidence="11">
    <location>
        <begin position="38"/>
        <end position="61"/>
    </location>
</feature>
<dbReference type="RefSeq" id="XP_022098752.1">
    <property type="nucleotide sequence ID" value="XM_022243060.1"/>
</dbReference>
<comment type="subcellular location">
    <subcellularLocation>
        <location evidence="1 11">Endoplasmic reticulum membrane</location>
        <topology evidence="1 11">Multi-pass membrane protein</topology>
    </subcellularLocation>
</comment>
<dbReference type="Pfam" id="PF03982">
    <property type="entry name" value="DAGAT"/>
    <property type="match status" value="1"/>
</dbReference>
<evidence type="ECO:0000256" key="11">
    <source>
        <dbReference type="RuleBase" id="RU367023"/>
    </source>
</evidence>
<evidence type="ECO:0000256" key="4">
    <source>
        <dbReference type="ARBA" id="ARBA00022679"/>
    </source>
</evidence>
<comment type="caution">
    <text evidence="11">Lacks conserved residue(s) required for the propagation of feature annotation.</text>
</comment>
<evidence type="ECO:0000256" key="3">
    <source>
        <dbReference type="ARBA" id="ARBA00022516"/>
    </source>
</evidence>
<organism evidence="12 13">
    <name type="scientific">Acanthaster planci</name>
    <name type="common">Crown-of-thorns starfish</name>
    <dbReference type="NCBI Taxonomy" id="133434"/>
    <lineage>
        <taxon>Eukaryota</taxon>
        <taxon>Metazoa</taxon>
        <taxon>Echinodermata</taxon>
        <taxon>Eleutherozoa</taxon>
        <taxon>Asterozoa</taxon>
        <taxon>Asteroidea</taxon>
        <taxon>Valvatacea</taxon>
        <taxon>Valvatida</taxon>
        <taxon>Acanthasteridae</taxon>
        <taxon>Acanthaster</taxon>
    </lineage>
</organism>
<keyword evidence="4 11" id="KW-0808">Transferase</keyword>
<proteinExistence type="inferred from homology"/>
<dbReference type="AlphaFoldDB" id="A0A8B7Z1A7"/>
<gene>
    <name evidence="13 14" type="primary">LOC110983640</name>
</gene>